<dbReference type="Proteomes" id="UP000180194">
    <property type="component" value="Unassembled WGS sequence"/>
</dbReference>
<evidence type="ECO:0000256" key="2">
    <source>
        <dbReference type="ARBA" id="ARBA00022448"/>
    </source>
</evidence>
<keyword evidence="5 9" id="KW-0812">Transmembrane</keyword>
<dbReference type="RefSeq" id="WP_071158719.1">
    <property type="nucleotide sequence ID" value="NZ_MBRJ01000040.1"/>
</dbReference>
<evidence type="ECO:0000259" key="10">
    <source>
        <dbReference type="Pfam" id="PF04290"/>
    </source>
</evidence>
<feature type="transmembrane region" description="Helical" evidence="9">
    <location>
        <begin position="89"/>
        <end position="110"/>
    </location>
</feature>
<name>A0ABX3CNV6_9BACI</name>
<dbReference type="PANTHER" id="PTHR35011:SF11">
    <property type="entry name" value="TRAP TRANSPORTER SMALL PERMEASE PROTEIN"/>
    <property type="match status" value="1"/>
</dbReference>
<protein>
    <recommendedName>
        <fullName evidence="10">Tripartite ATP-independent periplasmic transporters DctQ component domain-containing protein</fullName>
    </recommendedName>
</protein>
<evidence type="ECO:0000313" key="11">
    <source>
        <dbReference type="EMBL" id="OHX44780.1"/>
    </source>
</evidence>
<gene>
    <name evidence="11" type="ORF">BBV17_25075</name>
</gene>
<keyword evidence="3" id="KW-1003">Cell membrane</keyword>
<feature type="transmembrane region" description="Helical" evidence="9">
    <location>
        <begin position="130"/>
        <end position="154"/>
    </location>
</feature>
<organism evidence="11 12">
    <name type="scientific">Cytobacillus oceanisediminis</name>
    <dbReference type="NCBI Taxonomy" id="665099"/>
    <lineage>
        <taxon>Bacteria</taxon>
        <taxon>Bacillati</taxon>
        <taxon>Bacillota</taxon>
        <taxon>Bacilli</taxon>
        <taxon>Bacillales</taxon>
        <taxon>Bacillaceae</taxon>
        <taxon>Cytobacillus</taxon>
    </lineage>
</organism>
<keyword evidence="6 9" id="KW-1133">Transmembrane helix</keyword>
<dbReference type="PANTHER" id="PTHR35011">
    <property type="entry name" value="2,3-DIKETO-L-GULONATE TRAP TRANSPORTER SMALL PERMEASE PROTEIN YIAM"/>
    <property type="match status" value="1"/>
</dbReference>
<evidence type="ECO:0000256" key="7">
    <source>
        <dbReference type="ARBA" id="ARBA00023136"/>
    </source>
</evidence>
<evidence type="ECO:0000256" key="1">
    <source>
        <dbReference type="ARBA" id="ARBA00004429"/>
    </source>
</evidence>
<proteinExistence type="inferred from homology"/>
<evidence type="ECO:0000256" key="4">
    <source>
        <dbReference type="ARBA" id="ARBA00022519"/>
    </source>
</evidence>
<dbReference type="EMBL" id="MBRJ01000040">
    <property type="protein sequence ID" value="OHX44780.1"/>
    <property type="molecule type" value="Genomic_DNA"/>
</dbReference>
<reference evidence="11 12" key="1">
    <citation type="submission" date="2016-07" db="EMBL/GenBank/DDBJ databases">
        <title>Bacillus oceanisediminis whole genome.</title>
        <authorList>
            <person name="Pal Y."/>
            <person name="Verma A."/>
            <person name="Mual P."/>
            <person name="Srinivasan K."/>
        </authorList>
    </citation>
    <scope>NUCLEOTIDE SEQUENCE [LARGE SCALE GENOMIC DNA]</scope>
    <source>
        <strain evidence="11 12">Bhandara28</strain>
    </source>
</reference>
<comment type="similarity">
    <text evidence="8">Belongs to the TRAP transporter small permease family.</text>
</comment>
<evidence type="ECO:0000256" key="9">
    <source>
        <dbReference type="SAM" id="Phobius"/>
    </source>
</evidence>
<evidence type="ECO:0000256" key="3">
    <source>
        <dbReference type="ARBA" id="ARBA00022475"/>
    </source>
</evidence>
<feature type="transmembrane region" description="Helical" evidence="9">
    <location>
        <begin position="14"/>
        <end position="35"/>
    </location>
</feature>
<dbReference type="InterPro" id="IPR055348">
    <property type="entry name" value="DctQ"/>
</dbReference>
<keyword evidence="7 9" id="KW-0472">Membrane</keyword>
<sequence length="171" mass="19041">MRGFIKIVDLINQWILNFLAILFGGIGLLTIYQVFARYVLNSPLVWSEEVIKYLMIWIVLLGTAVALRKGLLISVEIVLHIVPKLINKIMQVLITIINSVFLFLLVQYGFKILNTIQGQTTGALELPVSWTYASIPVASILALINCVAVLFEILTSKGNSEVDKDGTSIIH</sequence>
<feature type="domain" description="Tripartite ATP-independent periplasmic transporters DctQ component" evidence="10">
    <location>
        <begin position="28"/>
        <end position="154"/>
    </location>
</feature>
<dbReference type="Pfam" id="PF04290">
    <property type="entry name" value="DctQ"/>
    <property type="match status" value="1"/>
</dbReference>
<evidence type="ECO:0000313" key="12">
    <source>
        <dbReference type="Proteomes" id="UP000180194"/>
    </source>
</evidence>
<feature type="transmembrane region" description="Helical" evidence="9">
    <location>
        <begin position="55"/>
        <end position="82"/>
    </location>
</feature>
<keyword evidence="4" id="KW-0997">Cell inner membrane</keyword>
<evidence type="ECO:0000256" key="6">
    <source>
        <dbReference type="ARBA" id="ARBA00022989"/>
    </source>
</evidence>
<keyword evidence="2" id="KW-0813">Transport</keyword>
<dbReference type="InterPro" id="IPR007387">
    <property type="entry name" value="TRAP_DctQ"/>
</dbReference>
<evidence type="ECO:0000256" key="5">
    <source>
        <dbReference type="ARBA" id="ARBA00022692"/>
    </source>
</evidence>
<comment type="subcellular location">
    <subcellularLocation>
        <location evidence="1">Cell inner membrane</location>
        <topology evidence="1">Multi-pass membrane protein</topology>
    </subcellularLocation>
</comment>
<accession>A0ABX3CNV6</accession>
<evidence type="ECO:0000256" key="8">
    <source>
        <dbReference type="ARBA" id="ARBA00038436"/>
    </source>
</evidence>
<keyword evidence="12" id="KW-1185">Reference proteome</keyword>
<comment type="caution">
    <text evidence="11">The sequence shown here is derived from an EMBL/GenBank/DDBJ whole genome shotgun (WGS) entry which is preliminary data.</text>
</comment>